<organism evidence="2 3">
    <name type="scientific">Microlunatus ginsengisoli</name>
    <dbReference type="NCBI Taxonomy" id="363863"/>
    <lineage>
        <taxon>Bacteria</taxon>
        <taxon>Bacillati</taxon>
        <taxon>Actinomycetota</taxon>
        <taxon>Actinomycetes</taxon>
        <taxon>Propionibacteriales</taxon>
        <taxon>Propionibacteriaceae</taxon>
        <taxon>Microlunatus</taxon>
    </lineage>
</organism>
<keyword evidence="3" id="KW-1185">Reference proteome</keyword>
<evidence type="ECO:0000256" key="1">
    <source>
        <dbReference type="SAM" id="Coils"/>
    </source>
</evidence>
<name>A0ABP6ZNF4_9ACTN</name>
<dbReference type="Proteomes" id="UP001501490">
    <property type="component" value="Unassembled WGS sequence"/>
</dbReference>
<evidence type="ECO:0000313" key="2">
    <source>
        <dbReference type="EMBL" id="GAA3611657.1"/>
    </source>
</evidence>
<sequence length="421" mass="43533">MPDEAPAVALDDEAKRLQLEKIKAEARSAIAQADRKRFDATLPAVSGKPLDGTVTTDDKTGVLADLLAYGVLAEIATAIVGSLAIEPGAAVLLTDTRDLVADQGVLSEVDRQLVRHTTRLSDAADNLDAITPAQPDGLAAAGALLAVPALVSLATGLSGLLQTNYVVKGRETSVGRTAVLAAMASALTGRQVAIDGFGRVPRGDGTVLGRLVAVSDQLDAVSGRAMALRETLLAPAEAELTELTAELAAYQAERRKLVVAGAVTAAIDAEITRLAGARTTKLTQIAPVRAVLRNTQEALDGCATFVQAATTAPAADRPPIIRAALREAWSDTGWIVYAEVTSAGGETITRQSALRRPRYATFVGGCRVDYLALDPGGAVHGGSRTWTGRAQLDLKLATLRPSGTAELPSGATTAVARQAKG</sequence>
<comment type="caution">
    <text evidence="2">The sequence shown here is derived from an EMBL/GenBank/DDBJ whole genome shotgun (WGS) entry which is preliminary data.</text>
</comment>
<feature type="coiled-coil region" evidence="1">
    <location>
        <begin position="7"/>
        <end position="36"/>
    </location>
</feature>
<dbReference type="RefSeq" id="WP_344802329.1">
    <property type="nucleotide sequence ID" value="NZ_BAABAB010000007.1"/>
</dbReference>
<dbReference type="EMBL" id="BAABAB010000007">
    <property type="protein sequence ID" value="GAA3611657.1"/>
    <property type="molecule type" value="Genomic_DNA"/>
</dbReference>
<gene>
    <name evidence="2" type="ORF">GCM10022236_11770</name>
</gene>
<evidence type="ECO:0000313" key="3">
    <source>
        <dbReference type="Proteomes" id="UP001501490"/>
    </source>
</evidence>
<feature type="coiled-coil region" evidence="1">
    <location>
        <begin position="233"/>
        <end position="260"/>
    </location>
</feature>
<reference evidence="3" key="1">
    <citation type="journal article" date="2019" name="Int. J. Syst. Evol. Microbiol.">
        <title>The Global Catalogue of Microorganisms (GCM) 10K type strain sequencing project: providing services to taxonomists for standard genome sequencing and annotation.</title>
        <authorList>
            <consortium name="The Broad Institute Genomics Platform"/>
            <consortium name="The Broad Institute Genome Sequencing Center for Infectious Disease"/>
            <person name="Wu L."/>
            <person name="Ma J."/>
        </authorList>
    </citation>
    <scope>NUCLEOTIDE SEQUENCE [LARGE SCALE GENOMIC DNA]</scope>
    <source>
        <strain evidence="3">JCM 16929</strain>
    </source>
</reference>
<proteinExistence type="predicted"/>
<accession>A0ABP6ZNF4</accession>
<keyword evidence="1" id="KW-0175">Coiled coil</keyword>
<protein>
    <submittedName>
        <fullName evidence="2">Uncharacterized protein</fullName>
    </submittedName>
</protein>